<sequence length="167" mass="17630">MNPGVRICWPGLLSLSSSPPPPTQNVWRTNCRGDEIETLPGYPGAKRLRAPEPIRACGRQIVTEDRNPGERCRLRGSHGSVDQRLLPMEMLLEAAPAPGGGGETAPPQPGHLRPGTAARLALPGLPEQMGIQGKSEARSDAELMAMGPAGQGREGLRVGHSLARGSP</sequence>
<proteinExistence type="predicted"/>
<evidence type="ECO:0000313" key="3">
    <source>
        <dbReference type="Proteomes" id="UP001314169"/>
    </source>
</evidence>
<reference evidence="2" key="1">
    <citation type="submission" date="2023-12" db="EMBL/GenBank/DDBJ databases">
        <authorList>
            <person name="Brown T."/>
        </authorList>
    </citation>
    <scope>NUCLEOTIDE SEQUENCE</scope>
</reference>
<dbReference type="EMBL" id="OY882866">
    <property type="protein sequence ID" value="CAK6449366.1"/>
    <property type="molecule type" value="Genomic_DNA"/>
</dbReference>
<evidence type="ECO:0000256" key="1">
    <source>
        <dbReference type="SAM" id="MobiDB-lite"/>
    </source>
</evidence>
<feature type="region of interest" description="Disordered" evidence="1">
    <location>
        <begin position="147"/>
        <end position="167"/>
    </location>
</feature>
<dbReference type="Proteomes" id="UP001314169">
    <property type="component" value="Chromosome 9"/>
</dbReference>
<gene>
    <name evidence="2" type="ORF">MPIPNATIZW_LOCUS17672</name>
</gene>
<feature type="region of interest" description="Disordered" evidence="1">
    <location>
        <begin position="94"/>
        <end position="117"/>
    </location>
</feature>
<accession>A0ABP0AKG8</accession>
<name>A0ABP0AKG8_PIPNA</name>
<organism evidence="2 3">
    <name type="scientific">Pipistrellus nathusii</name>
    <name type="common">Nathusius' pipistrelle</name>
    <dbReference type="NCBI Taxonomy" id="59473"/>
    <lineage>
        <taxon>Eukaryota</taxon>
        <taxon>Metazoa</taxon>
        <taxon>Chordata</taxon>
        <taxon>Craniata</taxon>
        <taxon>Vertebrata</taxon>
        <taxon>Euteleostomi</taxon>
        <taxon>Mammalia</taxon>
        <taxon>Eutheria</taxon>
        <taxon>Laurasiatheria</taxon>
        <taxon>Chiroptera</taxon>
        <taxon>Yangochiroptera</taxon>
        <taxon>Vespertilionidae</taxon>
        <taxon>Pipistrellus</taxon>
    </lineage>
</organism>
<evidence type="ECO:0000313" key="2">
    <source>
        <dbReference type="EMBL" id="CAK6449366.1"/>
    </source>
</evidence>
<keyword evidence="3" id="KW-1185">Reference proteome</keyword>
<protein>
    <submittedName>
        <fullName evidence="2">Uncharacterized protein</fullName>
    </submittedName>
</protein>